<evidence type="ECO:0000313" key="2">
    <source>
        <dbReference type="EMBL" id="KAJ8954758.1"/>
    </source>
</evidence>
<dbReference type="EMBL" id="JANEYF010001908">
    <property type="protein sequence ID" value="KAJ8954758.1"/>
    <property type="molecule type" value="Genomic_DNA"/>
</dbReference>
<organism evidence="2 3">
    <name type="scientific">Rhamnusium bicolor</name>
    <dbReference type="NCBI Taxonomy" id="1586634"/>
    <lineage>
        <taxon>Eukaryota</taxon>
        <taxon>Metazoa</taxon>
        <taxon>Ecdysozoa</taxon>
        <taxon>Arthropoda</taxon>
        <taxon>Hexapoda</taxon>
        <taxon>Insecta</taxon>
        <taxon>Pterygota</taxon>
        <taxon>Neoptera</taxon>
        <taxon>Endopterygota</taxon>
        <taxon>Coleoptera</taxon>
        <taxon>Polyphaga</taxon>
        <taxon>Cucujiformia</taxon>
        <taxon>Chrysomeloidea</taxon>
        <taxon>Cerambycidae</taxon>
        <taxon>Lepturinae</taxon>
        <taxon>Rhagiini</taxon>
        <taxon>Rhamnusium</taxon>
    </lineage>
</organism>
<dbReference type="AlphaFoldDB" id="A0AAV8YUV2"/>
<gene>
    <name evidence="2" type="ORF">NQ314_007028</name>
</gene>
<feature type="coiled-coil region" evidence="1">
    <location>
        <begin position="13"/>
        <end position="54"/>
    </location>
</feature>
<accession>A0AAV8YUV2</accession>
<protein>
    <submittedName>
        <fullName evidence="2">Uncharacterized protein</fullName>
    </submittedName>
</protein>
<evidence type="ECO:0000313" key="3">
    <source>
        <dbReference type="Proteomes" id="UP001162156"/>
    </source>
</evidence>
<comment type="caution">
    <text evidence="2">The sequence shown here is derived from an EMBL/GenBank/DDBJ whole genome shotgun (WGS) entry which is preliminary data.</text>
</comment>
<keyword evidence="1" id="KW-0175">Coiled coil</keyword>
<dbReference type="Proteomes" id="UP001162156">
    <property type="component" value="Unassembled WGS sequence"/>
</dbReference>
<sequence length="86" mass="10790">MNTDFLDEIQYWMKHYDEEIERRESEMITLQNEYEKLIEDHNILKVKYEAHKAEMEDWLEYKRIRREKEEREALELWAAIKIQVGK</sequence>
<keyword evidence="3" id="KW-1185">Reference proteome</keyword>
<reference evidence="2" key="1">
    <citation type="journal article" date="2023" name="Insect Mol. Biol.">
        <title>Genome sequencing provides insights into the evolution of gene families encoding plant cell wall-degrading enzymes in longhorned beetles.</title>
        <authorList>
            <person name="Shin N.R."/>
            <person name="Okamura Y."/>
            <person name="Kirsch R."/>
            <person name="Pauchet Y."/>
        </authorList>
    </citation>
    <scope>NUCLEOTIDE SEQUENCE</scope>
    <source>
        <strain evidence="2">RBIC_L_NR</strain>
    </source>
</reference>
<evidence type="ECO:0000256" key="1">
    <source>
        <dbReference type="SAM" id="Coils"/>
    </source>
</evidence>
<proteinExistence type="predicted"/>
<name>A0AAV8YUV2_9CUCU</name>